<evidence type="ECO:0000256" key="5">
    <source>
        <dbReference type="ARBA" id="ARBA00030782"/>
    </source>
</evidence>
<proteinExistence type="predicted"/>
<dbReference type="PROSITE" id="PS51318">
    <property type="entry name" value="TAT"/>
    <property type="match status" value="1"/>
</dbReference>
<dbReference type="InterPro" id="IPR000909">
    <property type="entry name" value="PLipase_C_PInositol-sp_X_dom"/>
</dbReference>
<dbReference type="Pfam" id="PF26146">
    <property type="entry name" value="PI-PLC_X"/>
    <property type="match status" value="1"/>
</dbReference>
<reference evidence="9" key="1">
    <citation type="submission" date="2018-05" db="EMBL/GenBank/DDBJ databases">
        <authorList>
            <person name="Deangelis K."/>
            <person name="Huntemann M."/>
            <person name="Clum A."/>
            <person name="Pillay M."/>
            <person name="Palaniappan K."/>
            <person name="Varghese N."/>
            <person name="Mikhailova N."/>
            <person name="Stamatis D."/>
            <person name="Reddy T."/>
            <person name="Daum C."/>
            <person name="Shapiro N."/>
            <person name="Ivanova N."/>
            <person name="Kyrpides N."/>
            <person name="Woyke T."/>
        </authorList>
    </citation>
    <scope>NUCLEOTIDE SEQUENCE [LARGE SCALE GENOMIC DNA]</scope>
    <source>
        <strain evidence="9">GAS496</strain>
    </source>
</reference>
<keyword evidence="6" id="KW-0732">Signal</keyword>
<comment type="catalytic activity">
    <reaction evidence="1">
        <text>a 1,2-diacyl-sn-glycero-3-phospho-(1D-myo-inositol) = 1D-myo-inositol 1,2-cyclic phosphate + a 1,2-diacyl-sn-glycerol</text>
        <dbReference type="Rhea" id="RHEA:17093"/>
        <dbReference type="ChEBI" id="CHEBI:17815"/>
        <dbReference type="ChEBI" id="CHEBI:57880"/>
        <dbReference type="ChEBI" id="CHEBI:58484"/>
        <dbReference type="EC" id="4.6.1.13"/>
    </reaction>
</comment>
<evidence type="ECO:0000313" key="8">
    <source>
        <dbReference type="EMBL" id="PXW99157.1"/>
    </source>
</evidence>
<dbReference type="InterPro" id="IPR051057">
    <property type="entry name" value="PI-PLC_domain"/>
</dbReference>
<dbReference type="Gene3D" id="3.20.20.190">
    <property type="entry name" value="Phosphatidylinositol (PI) phosphodiesterase"/>
    <property type="match status" value="1"/>
</dbReference>
<evidence type="ECO:0000256" key="2">
    <source>
        <dbReference type="ARBA" id="ARBA00012581"/>
    </source>
</evidence>
<name>A0A318H5B3_9MYCO</name>
<organism evidence="8 9">
    <name type="scientific">Mycolicibacterium moriokaense</name>
    <dbReference type="NCBI Taxonomy" id="39691"/>
    <lineage>
        <taxon>Bacteria</taxon>
        <taxon>Bacillati</taxon>
        <taxon>Actinomycetota</taxon>
        <taxon>Actinomycetes</taxon>
        <taxon>Mycobacteriales</taxon>
        <taxon>Mycobacteriaceae</taxon>
        <taxon>Mycolicibacterium</taxon>
    </lineage>
</organism>
<sequence length="317" mass="34173">MTRSVRRRTVLGAAVLAPAAMLAPAVLARGDEAPIDLSRWMAGLADDAPLSAITIPGTHDSGARFGGAAPVVDFVTALWVQAQNWTVTQQLNAGVRFLDVRAHAEPDGTLRIHHMFVDEQLSLTDVLRECVAFLAANPTEALLMRVQQEASKMPEPQFVAAFDRHVGEAAAGDRLYRDPTIPRLRAVRGAIVLMPNNLPSLGGISWSSPQVSIEDDWDMGYLTPAQAVEHKWHSVIMSLDAAATTTDKITISFVSANGAVVPPRFLTDILNPRLQQEATRRQGAAEAGRSLGVVLVDFVDGATTAVQQLVSCNRFAR</sequence>
<evidence type="ECO:0000256" key="6">
    <source>
        <dbReference type="SAM" id="SignalP"/>
    </source>
</evidence>
<dbReference type="InterPro" id="IPR017946">
    <property type="entry name" value="PLC-like_Pdiesterase_TIM-brl"/>
</dbReference>
<dbReference type="PANTHER" id="PTHR13593">
    <property type="match status" value="1"/>
</dbReference>
<dbReference type="RefSeq" id="WP_110320026.1">
    <property type="nucleotide sequence ID" value="NZ_QJJU01000041.1"/>
</dbReference>
<evidence type="ECO:0000313" key="9">
    <source>
        <dbReference type="Proteomes" id="UP000247781"/>
    </source>
</evidence>
<dbReference type="PROSITE" id="PS50007">
    <property type="entry name" value="PIPLC_X_DOMAIN"/>
    <property type="match status" value="1"/>
</dbReference>
<dbReference type="SUPFAM" id="SSF51695">
    <property type="entry name" value="PLC-like phosphodiesterases"/>
    <property type="match status" value="1"/>
</dbReference>
<gene>
    <name evidence="8" type="ORF">C8E89_14119</name>
</gene>
<feature type="signal peptide" evidence="6">
    <location>
        <begin position="1"/>
        <end position="28"/>
    </location>
</feature>
<feature type="domain" description="Phosphatidylinositol-specific phospholipase C X" evidence="7">
    <location>
        <begin position="46"/>
        <end position="196"/>
    </location>
</feature>
<feature type="chain" id="PRO_5038553225" description="1-phosphatidylinositol phosphodiesterase" evidence="6">
    <location>
        <begin position="29"/>
        <end position="317"/>
    </location>
</feature>
<evidence type="ECO:0000256" key="4">
    <source>
        <dbReference type="ARBA" id="ARBA00030474"/>
    </source>
</evidence>
<accession>A0A318H5B3</accession>
<dbReference type="GO" id="GO:0008081">
    <property type="term" value="F:phosphoric diester hydrolase activity"/>
    <property type="evidence" value="ECO:0007669"/>
    <property type="project" value="InterPro"/>
</dbReference>
<keyword evidence="9" id="KW-1185">Reference proteome</keyword>
<evidence type="ECO:0000256" key="1">
    <source>
        <dbReference type="ARBA" id="ARBA00001316"/>
    </source>
</evidence>
<evidence type="ECO:0000256" key="3">
    <source>
        <dbReference type="ARBA" id="ARBA00019758"/>
    </source>
</evidence>
<comment type="caution">
    <text evidence="8">The sequence shown here is derived from an EMBL/GenBank/DDBJ whole genome shotgun (WGS) entry which is preliminary data.</text>
</comment>
<evidence type="ECO:0000259" key="7">
    <source>
        <dbReference type="SMART" id="SM00148"/>
    </source>
</evidence>
<dbReference type="OrthoDB" id="7191982at2"/>
<dbReference type="Proteomes" id="UP000247781">
    <property type="component" value="Unassembled WGS sequence"/>
</dbReference>
<dbReference type="AlphaFoldDB" id="A0A318H5B3"/>
<dbReference type="GO" id="GO:0006629">
    <property type="term" value="P:lipid metabolic process"/>
    <property type="evidence" value="ECO:0007669"/>
    <property type="project" value="InterPro"/>
</dbReference>
<dbReference type="SMART" id="SM00148">
    <property type="entry name" value="PLCXc"/>
    <property type="match status" value="1"/>
</dbReference>
<dbReference type="PANTHER" id="PTHR13593:SF113">
    <property type="entry name" value="SI:DKEY-266F7.9"/>
    <property type="match status" value="1"/>
</dbReference>
<dbReference type="InterPro" id="IPR006311">
    <property type="entry name" value="TAT_signal"/>
</dbReference>
<reference evidence="8 9" key="2">
    <citation type="submission" date="2018-06" db="EMBL/GenBank/DDBJ databases">
        <title>Sequencing of bacterial isolates from soil warming experiment in Harvard Forest, Massachusetts, USA.</title>
        <authorList>
            <person name="Deangelis K.PhD."/>
        </authorList>
    </citation>
    <scope>NUCLEOTIDE SEQUENCE [LARGE SCALE GENOMIC DNA]</scope>
    <source>
        <strain evidence="8 9">GAS496</strain>
    </source>
</reference>
<protein>
    <recommendedName>
        <fullName evidence="3">1-phosphatidylinositol phosphodiesterase</fullName>
        <ecNumber evidence="2">4.6.1.13</ecNumber>
    </recommendedName>
    <alternativeName>
        <fullName evidence="4">Phosphatidylinositol diacylglycerol-lyase</fullName>
    </alternativeName>
    <alternativeName>
        <fullName evidence="5">Phosphatidylinositol-specific phospholipase C</fullName>
    </alternativeName>
</protein>
<dbReference type="EC" id="4.6.1.13" evidence="2"/>
<dbReference type="EMBL" id="QJJU01000041">
    <property type="protein sequence ID" value="PXW99157.1"/>
    <property type="molecule type" value="Genomic_DNA"/>
</dbReference>
<dbReference type="GO" id="GO:0004436">
    <property type="term" value="F:phosphatidylinositol diacylglycerol-lyase activity"/>
    <property type="evidence" value="ECO:0007669"/>
    <property type="project" value="UniProtKB-EC"/>
</dbReference>